<keyword evidence="3" id="KW-1185">Reference proteome</keyword>
<reference evidence="1 4" key="3">
    <citation type="submission" date="2020-02" db="EMBL/GenBank/DDBJ databases">
        <title>Newly sequenced genome of strain CSTR1 showed variability in Candidatus Kuenenia stuttgartiensis genomes.</title>
        <authorList>
            <person name="Ding C."/>
            <person name="Adrian L."/>
        </authorList>
    </citation>
    <scope>NUCLEOTIDE SEQUENCE [LARGE SCALE GENOMIC DNA]</scope>
    <source>
        <strain evidence="1 4">CSTR1</strain>
    </source>
</reference>
<dbReference type="EMBL" id="CP049055">
    <property type="protein sequence ID" value="QII11672.1"/>
    <property type="molecule type" value="Genomic_DNA"/>
</dbReference>
<gene>
    <name evidence="1" type="ORF">KsCSTR_22930</name>
    <name evidence="2" type="ORF">KSMBR1_0116</name>
</gene>
<dbReference type="Proteomes" id="UP000501926">
    <property type="component" value="Chromosome"/>
</dbReference>
<dbReference type="AlphaFoldDB" id="A0A2C9CAB1"/>
<protein>
    <submittedName>
        <fullName evidence="2">Uncharacterized protein</fullName>
    </submittedName>
</protein>
<evidence type="ECO:0000313" key="4">
    <source>
        <dbReference type="Proteomes" id="UP000501926"/>
    </source>
</evidence>
<dbReference type="RefSeq" id="WP_164994918.1">
    <property type="nucleotide sequence ID" value="NZ_CP049055.1"/>
</dbReference>
<reference evidence="3" key="2">
    <citation type="submission" date="2017-10" db="EMBL/GenBank/DDBJ databases">
        <authorList>
            <person name="Frank J."/>
        </authorList>
    </citation>
    <scope>NUCLEOTIDE SEQUENCE [LARGE SCALE GENOMIC DNA]</scope>
</reference>
<evidence type="ECO:0000313" key="3">
    <source>
        <dbReference type="Proteomes" id="UP000221734"/>
    </source>
</evidence>
<reference evidence="2" key="1">
    <citation type="submission" date="2017-10" db="EMBL/GenBank/DDBJ databases">
        <authorList>
            <person name="Banno H."/>
            <person name="Chua N.-H."/>
        </authorList>
    </citation>
    <scope>NUCLEOTIDE SEQUENCE [LARGE SCALE GENOMIC DNA]</scope>
    <source>
        <strain evidence="2">Kuenenia_mbr1_ru-nijmegen</strain>
    </source>
</reference>
<dbReference type="KEGG" id="kst:KSMBR1_0116"/>
<dbReference type="EMBL" id="LT934425">
    <property type="protein sequence ID" value="SOH02636.1"/>
    <property type="molecule type" value="Genomic_DNA"/>
</dbReference>
<sequence length="45" mass="5110">MKIYYKNFFCPSFLSVSGHLGGKLSQSYKLLIALTINNNFNNIIP</sequence>
<proteinExistence type="predicted"/>
<name>A0A2C9CAB1_KUEST</name>
<accession>A0A2C9CAB1</accession>
<evidence type="ECO:0000313" key="1">
    <source>
        <dbReference type="EMBL" id="QII11672.1"/>
    </source>
</evidence>
<organism evidence="2 3">
    <name type="scientific">Kuenenia stuttgartiensis</name>
    <dbReference type="NCBI Taxonomy" id="174633"/>
    <lineage>
        <taxon>Bacteria</taxon>
        <taxon>Pseudomonadati</taxon>
        <taxon>Planctomycetota</taxon>
        <taxon>Candidatus Brocadiia</taxon>
        <taxon>Candidatus Brocadiales</taxon>
        <taxon>Candidatus Brocadiaceae</taxon>
        <taxon>Candidatus Kuenenia</taxon>
    </lineage>
</organism>
<dbReference type="Proteomes" id="UP000221734">
    <property type="component" value="Chromosome Kuenenia_stuttgartiensis_MBR1"/>
</dbReference>
<evidence type="ECO:0000313" key="2">
    <source>
        <dbReference type="EMBL" id="SOH02636.1"/>
    </source>
</evidence>